<evidence type="ECO:0000256" key="1">
    <source>
        <dbReference type="SAM" id="Phobius"/>
    </source>
</evidence>
<keyword evidence="1" id="KW-0812">Transmembrane</keyword>
<accession>A0A9X4FN11</accession>
<sequence length="165" mass="18998">MLTPPTDNLYKFMAIFGLVVVFSSAAFWWKASDEFDQFFEANTDYVNNIFKGGDAYEKFADETNKGIEIYNSVRGDWSKLTEKQKEELAIIVKESEKLRDEADQIINGNPAKRIALQSRTERYQLAKVVSFIGIALGSIVSVLGFFLWHTRLQKYIDDLHRNQNV</sequence>
<feature type="transmembrane region" description="Helical" evidence="1">
    <location>
        <begin position="12"/>
        <end position="29"/>
    </location>
</feature>
<evidence type="ECO:0000313" key="3">
    <source>
        <dbReference type="Proteomes" id="UP001140973"/>
    </source>
</evidence>
<keyword evidence="1" id="KW-0472">Membrane</keyword>
<comment type="caution">
    <text evidence="2">The sequence shown here is derived from an EMBL/GenBank/DDBJ whole genome shotgun (WGS) entry which is preliminary data.</text>
</comment>
<proteinExistence type="predicted"/>
<name>A0A9X4FN11_9VIBR</name>
<organism evidence="2 3">
    <name type="scientific">Vibrio aestuarianus</name>
    <dbReference type="NCBI Taxonomy" id="28171"/>
    <lineage>
        <taxon>Bacteria</taxon>
        <taxon>Pseudomonadati</taxon>
        <taxon>Pseudomonadota</taxon>
        <taxon>Gammaproteobacteria</taxon>
        <taxon>Vibrionales</taxon>
        <taxon>Vibrionaceae</taxon>
        <taxon>Vibrio</taxon>
    </lineage>
</organism>
<gene>
    <name evidence="2" type="ORF">L9W73_16430</name>
</gene>
<dbReference type="RefSeq" id="WP_274674247.1">
    <property type="nucleotide sequence ID" value="NZ_JAKNAP010000098.1"/>
</dbReference>
<dbReference type="EMBL" id="JAKNAP010000098">
    <property type="protein sequence ID" value="MDE1358871.1"/>
    <property type="molecule type" value="Genomic_DNA"/>
</dbReference>
<reference evidence="2" key="1">
    <citation type="submission" date="2022-02" db="EMBL/GenBank/DDBJ databases">
        <title>Emergence and expansion in Europe of a Vibrio aestuarianus clonal complex pathogenic for oysters.</title>
        <authorList>
            <person name="Mesnil A."/>
            <person name="Travers M.-A."/>
        </authorList>
    </citation>
    <scope>NUCLEOTIDE SEQUENCE</scope>
    <source>
        <strain evidence="2">151-ITT-15-cp-1</strain>
    </source>
</reference>
<keyword evidence="1" id="KW-1133">Transmembrane helix</keyword>
<feature type="transmembrane region" description="Helical" evidence="1">
    <location>
        <begin position="128"/>
        <end position="148"/>
    </location>
</feature>
<protein>
    <submittedName>
        <fullName evidence="2">Uncharacterized protein</fullName>
    </submittedName>
</protein>
<dbReference type="Proteomes" id="UP001140973">
    <property type="component" value="Unassembled WGS sequence"/>
</dbReference>
<evidence type="ECO:0000313" key="2">
    <source>
        <dbReference type="EMBL" id="MDE1358871.1"/>
    </source>
</evidence>
<dbReference type="AlphaFoldDB" id="A0A9X4FN11"/>